<evidence type="ECO:0000313" key="4">
    <source>
        <dbReference type="Proteomes" id="UP000599578"/>
    </source>
</evidence>
<feature type="active site" description="Amidino-cysteine intermediate" evidence="2">
    <location>
        <position position="356"/>
    </location>
</feature>
<keyword evidence="1 2" id="KW-0378">Hydrolase</keyword>
<dbReference type="PANTHER" id="PTHR31377">
    <property type="entry name" value="AGMATINE DEIMINASE-RELATED"/>
    <property type="match status" value="1"/>
</dbReference>
<dbReference type="SUPFAM" id="SSF55909">
    <property type="entry name" value="Pentein"/>
    <property type="match status" value="1"/>
</dbReference>
<sequence>MIDNNSHSPKAAGFRMPGEFEPHEACWMLWPQRGDVWRLGAKPAQRAFVAVAEAISRSETVYVGVSDEQYENARAMLPPQVRVVEISSNDSWMRDMGPTFVVNGKGERAGVDWIFNAWGGLDGGLYFPWDKDDRVARKVCEITGDRRFRAPIVLEGGAIHVDGEGTLLTTEECLLNANRNPHLAREEIEACLADYLDISKVIWLPHGTFNDETNGHIDNIACFVKPGVVALHWCDNPEDPQYAIAREAYEVLSHATDARGRKLEVVKLPHPGPLFISAEEAGGIDLASDSHPRTEGERMAGSYINFYIGNSVVVFPLLDPARDGEAQAILQELFPEREIIGVDAREILLGGGNIHCITQQMPTA</sequence>
<dbReference type="HAMAP" id="MF_01841">
    <property type="entry name" value="Agmatine_deimin"/>
    <property type="match status" value="1"/>
</dbReference>
<organism evidence="3 4">
    <name type="scientific">Marinobacterium nitratireducens</name>
    <dbReference type="NCBI Taxonomy" id="518897"/>
    <lineage>
        <taxon>Bacteria</taxon>
        <taxon>Pseudomonadati</taxon>
        <taxon>Pseudomonadota</taxon>
        <taxon>Gammaproteobacteria</taxon>
        <taxon>Oceanospirillales</taxon>
        <taxon>Oceanospirillaceae</taxon>
        <taxon>Marinobacterium</taxon>
    </lineage>
</organism>
<dbReference type="InterPro" id="IPR007466">
    <property type="entry name" value="Peptidyl-Arg-deiminase_porph"/>
</dbReference>
<comment type="catalytic activity">
    <reaction evidence="2">
        <text>agmatine + H2O = N-carbamoylputrescine + NH4(+)</text>
        <dbReference type="Rhea" id="RHEA:18037"/>
        <dbReference type="ChEBI" id="CHEBI:15377"/>
        <dbReference type="ChEBI" id="CHEBI:28938"/>
        <dbReference type="ChEBI" id="CHEBI:58145"/>
        <dbReference type="ChEBI" id="CHEBI:58318"/>
        <dbReference type="EC" id="3.5.3.12"/>
    </reaction>
</comment>
<evidence type="ECO:0000256" key="1">
    <source>
        <dbReference type="ARBA" id="ARBA00022801"/>
    </source>
</evidence>
<dbReference type="Proteomes" id="UP000599578">
    <property type="component" value="Unassembled WGS sequence"/>
</dbReference>
<dbReference type="GO" id="GO:0047632">
    <property type="term" value="F:agmatine deiminase activity"/>
    <property type="evidence" value="ECO:0007669"/>
    <property type="project" value="UniProtKB-UniRule"/>
</dbReference>
<evidence type="ECO:0000256" key="2">
    <source>
        <dbReference type="HAMAP-Rule" id="MF_01841"/>
    </source>
</evidence>
<dbReference type="AlphaFoldDB" id="A0A917ZF65"/>
<gene>
    <name evidence="2 3" type="primary">aguA</name>
    <name evidence="3" type="ORF">GCM10011348_20390</name>
</gene>
<dbReference type="NCBIfam" id="TIGR03380">
    <property type="entry name" value="agmatine_aguA"/>
    <property type="match status" value="1"/>
</dbReference>
<dbReference type="RefSeq" id="WP_188860477.1">
    <property type="nucleotide sequence ID" value="NZ_BMLT01000004.1"/>
</dbReference>
<name>A0A917ZF65_9GAMM</name>
<comment type="similarity">
    <text evidence="2">Belongs to the agmatine deiminase family.</text>
</comment>
<dbReference type="PANTHER" id="PTHR31377:SF0">
    <property type="entry name" value="AGMATINE DEIMINASE-RELATED"/>
    <property type="match status" value="1"/>
</dbReference>
<dbReference type="EMBL" id="BMLT01000004">
    <property type="protein sequence ID" value="GGO81412.1"/>
    <property type="molecule type" value="Genomic_DNA"/>
</dbReference>
<evidence type="ECO:0000313" key="3">
    <source>
        <dbReference type="EMBL" id="GGO81412.1"/>
    </source>
</evidence>
<dbReference type="InterPro" id="IPR017754">
    <property type="entry name" value="Agmatine_deiminase"/>
</dbReference>
<dbReference type="Pfam" id="PF04371">
    <property type="entry name" value="PAD_porph"/>
    <property type="match status" value="1"/>
</dbReference>
<comment type="caution">
    <text evidence="3">The sequence shown here is derived from an EMBL/GenBank/DDBJ whole genome shotgun (WGS) entry which is preliminary data.</text>
</comment>
<dbReference type="EC" id="3.5.3.12" evidence="2"/>
<reference evidence="3 4" key="1">
    <citation type="journal article" date="2014" name="Int. J. Syst. Evol. Microbiol.">
        <title>Complete genome sequence of Corynebacterium casei LMG S-19264T (=DSM 44701T), isolated from a smear-ripened cheese.</title>
        <authorList>
            <consortium name="US DOE Joint Genome Institute (JGI-PGF)"/>
            <person name="Walter F."/>
            <person name="Albersmeier A."/>
            <person name="Kalinowski J."/>
            <person name="Ruckert C."/>
        </authorList>
    </citation>
    <scope>NUCLEOTIDE SEQUENCE [LARGE SCALE GENOMIC DNA]</scope>
    <source>
        <strain evidence="3 4">CGMCC 1.7286</strain>
    </source>
</reference>
<keyword evidence="4" id="KW-1185">Reference proteome</keyword>
<protein>
    <recommendedName>
        <fullName evidence="2">Putative agmatine deiminase</fullName>
        <ecNumber evidence="2">3.5.3.12</ecNumber>
    </recommendedName>
    <alternativeName>
        <fullName evidence="2">Agmatine iminohydrolase</fullName>
    </alternativeName>
</protein>
<dbReference type="Gene3D" id="3.75.10.10">
    <property type="entry name" value="L-arginine/glycine Amidinotransferase, Chain A"/>
    <property type="match status" value="1"/>
</dbReference>
<dbReference type="GO" id="GO:0004668">
    <property type="term" value="F:protein-arginine deiminase activity"/>
    <property type="evidence" value="ECO:0007669"/>
    <property type="project" value="InterPro"/>
</dbReference>
<dbReference type="NCBIfam" id="NF010070">
    <property type="entry name" value="PRK13551.1"/>
    <property type="match status" value="1"/>
</dbReference>
<dbReference type="GO" id="GO:0009446">
    <property type="term" value="P:putrescine biosynthetic process"/>
    <property type="evidence" value="ECO:0007669"/>
    <property type="project" value="InterPro"/>
</dbReference>
<accession>A0A917ZF65</accession>
<proteinExistence type="inferred from homology"/>